<dbReference type="EMBL" id="JBBMFA010000080">
    <property type="protein sequence ID" value="MEQ2520066.1"/>
    <property type="molecule type" value="Genomic_DNA"/>
</dbReference>
<reference evidence="2 3" key="1">
    <citation type="submission" date="2024-03" db="EMBL/GenBank/DDBJ databases">
        <title>Human intestinal bacterial collection.</title>
        <authorList>
            <person name="Pauvert C."/>
            <person name="Hitch T.C.A."/>
            <person name="Clavel T."/>
        </authorList>
    </citation>
    <scope>NUCLEOTIDE SEQUENCE [LARGE SCALE GENOMIC DNA]</scope>
    <source>
        <strain evidence="2 3">CLA-JM-H11</strain>
    </source>
</reference>
<gene>
    <name evidence="2" type="ORF">WMO24_06450</name>
</gene>
<dbReference type="RefSeq" id="WP_349215510.1">
    <property type="nucleotide sequence ID" value="NZ_JBBMFA010000080.1"/>
</dbReference>
<dbReference type="PANTHER" id="PTHR12110">
    <property type="entry name" value="HYDROXYPYRUVATE ISOMERASE"/>
    <property type="match status" value="1"/>
</dbReference>
<keyword evidence="2" id="KW-0413">Isomerase</keyword>
<comment type="caution">
    <text evidence="2">The sequence shown here is derived from an EMBL/GenBank/DDBJ whole genome shotgun (WGS) entry which is preliminary data.</text>
</comment>
<dbReference type="InterPro" id="IPR036237">
    <property type="entry name" value="Xyl_isomerase-like_sf"/>
</dbReference>
<dbReference type="InterPro" id="IPR050312">
    <property type="entry name" value="IolE/XylAMocC-like"/>
</dbReference>
<dbReference type="Pfam" id="PF01261">
    <property type="entry name" value="AP_endonuc_2"/>
    <property type="match status" value="1"/>
</dbReference>
<dbReference type="Proteomes" id="UP001477672">
    <property type="component" value="Unassembled WGS sequence"/>
</dbReference>
<evidence type="ECO:0000313" key="3">
    <source>
        <dbReference type="Proteomes" id="UP001477672"/>
    </source>
</evidence>
<keyword evidence="3" id="KW-1185">Reference proteome</keyword>
<feature type="domain" description="Xylose isomerase-like TIM barrel" evidence="1">
    <location>
        <begin position="29"/>
        <end position="261"/>
    </location>
</feature>
<sequence>MRTSRYCYPLCIQLPAFNDLNDPAFLSALDLLQERGFYGVELNLLDFESLSPEELCRLLEAYQLKPTMVATGARAKRDGLSLSSPDEVIRSKSVAAMREMVSYAQRLHAGVICGFIKGGPDGDRTECSRQLQRSLDELAADGTLQKAPVYLEATNHYEALLVNTLAEGAAFAQHTQGPVCILPDTYHMNIEERSAAQALALHQSLYQNLHISDNNRFFPGLGAIDFHAVLRLLQGLRYQGTITIEGRVRANWADDVSFSCDYLEQVARRACDFEA</sequence>
<proteinExistence type="predicted"/>
<organism evidence="2 3">
    <name type="scientific">Ruthenibacterium intestinale</name>
    <dbReference type="NCBI Taxonomy" id="3133163"/>
    <lineage>
        <taxon>Bacteria</taxon>
        <taxon>Bacillati</taxon>
        <taxon>Bacillota</taxon>
        <taxon>Clostridia</taxon>
        <taxon>Eubacteriales</taxon>
        <taxon>Oscillospiraceae</taxon>
        <taxon>Ruthenibacterium</taxon>
    </lineage>
</organism>
<dbReference type="SUPFAM" id="SSF51658">
    <property type="entry name" value="Xylose isomerase-like"/>
    <property type="match status" value="1"/>
</dbReference>
<protein>
    <submittedName>
        <fullName evidence="2">Sugar phosphate isomerase/epimerase family protein</fullName>
    </submittedName>
</protein>
<dbReference type="InterPro" id="IPR013022">
    <property type="entry name" value="Xyl_isomerase-like_TIM-brl"/>
</dbReference>
<dbReference type="GO" id="GO:0016853">
    <property type="term" value="F:isomerase activity"/>
    <property type="evidence" value="ECO:0007669"/>
    <property type="project" value="UniProtKB-KW"/>
</dbReference>
<dbReference type="Gene3D" id="3.20.20.150">
    <property type="entry name" value="Divalent-metal-dependent TIM barrel enzymes"/>
    <property type="match status" value="1"/>
</dbReference>
<evidence type="ECO:0000313" key="2">
    <source>
        <dbReference type="EMBL" id="MEQ2520066.1"/>
    </source>
</evidence>
<evidence type="ECO:0000259" key="1">
    <source>
        <dbReference type="Pfam" id="PF01261"/>
    </source>
</evidence>
<accession>A0ABV1GE86</accession>
<name>A0ABV1GE86_9FIRM</name>